<dbReference type="EMBL" id="NCSJ02000326">
    <property type="protein sequence ID" value="RFU25530.1"/>
    <property type="molecule type" value="Genomic_DNA"/>
</dbReference>
<dbReference type="GO" id="GO:0072344">
    <property type="term" value="P:rescue of stalled ribosome"/>
    <property type="evidence" value="ECO:0007669"/>
    <property type="project" value="InterPro"/>
</dbReference>
<gene>
    <name evidence="17" type="ORF">B7463_g10813</name>
</gene>
<dbReference type="AlphaFoldDB" id="A0A3E2GWP1"/>
<evidence type="ECO:0000256" key="4">
    <source>
        <dbReference type="ARBA" id="ARBA00012483"/>
    </source>
</evidence>
<dbReference type="PROSITE" id="PS51925">
    <property type="entry name" value="SWIB_MDM2"/>
    <property type="match status" value="1"/>
</dbReference>
<feature type="region of interest" description="Disordered" evidence="13">
    <location>
        <begin position="646"/>
        <end position="682"/>
    </location>
</feature>
<dbReference type="InterPro" id="IPR057634">
    <property type="entry name" value="PAH_ZNF598/HEL2"/>
</dbReference>
<keyword evidence="5" id="KW-0963">Cytoplasm</keyword>
<dbReference type="CDD" id="cd10567">
    <property type="entry name" value="SWIB-MDM2_like"/>
    <property type="match status" value="1"/>
</dbReference>
<evidence type="ECO:0000256" key="1">
    <source>
        <dbReference type="ARBA" id="ARBA00000900"/>
    </source>
</evidence>
<evidence type="ECO:0000256" key="2">
    <source>
        <dbReference type="ARBA" id="ARBA00004496"/>
    </source>
</evidence>
<dbReference type="GO" id="GO:0043022">
    <property type="term" value="F:ribosome binding"/>
    <property type="evidence" value="ECO:0007669"/>
    <property type="project" value="TreeGrafter"/>
</dbReference>
<feature type="region of interest" description="Disordered" evidence="13">
    <location>
        <begin position="67"/>
        <end position="183"/>
    </location>
</feature>
<dbReference type="Gene3D" id="1.10.10.60">
    <property type="entry name" value="Homeodomain-like"/>
    <property type="match status" value="1"/>
</dbReference>
<feature type="region of interest" description="Disordered" evidence="13">
    <location>
        <begin position="710"/>
        <end position="736"/>
    </location>
</feature>
<comment type="caution">
    <text evidence="17">The sequence shown here is derived from an EMBL/GenBank/DDBJ whole genome shotgun (WGS) entry which is preliminary data.</text>
</comment>
<evidence type="ECO:0000256" key="5">
    <source>
        <dbReference type="ARBA" id="ARBA00022490"/>
    </source>
</evidence>
<accession>A0A3E2GWP1</accession>
<dbReference type="SUPFAM" id="SSF47592">
    <property type="entry name" value="SWIB/MDM2 domain"/>
    <property type="match status" value="1"/>
</dbReference>
<dbReference type="PROSITE" id="PS51998">
    <property type="entry name" value="DEK_C"/>
    <property type="match status" value="1"/>
</dbReference>
<evidence type="ECO:0000256" key="6">
    <source>
        <dbReference type="ARBA" id="ARBA00022553"/>
    </source>
</evidence>
<feature type="region of interest" description="Disordered" evidence="13">
    <location>
        <begin position="239"/>
        <end position="333"/>
    </location>
</feature>
<feature type="compositionally biased region" description="Low complexity" evidence="13">
    <location>
        <begin position="711"/>
        <end position="723"/>
    </location>
</feature>
<keyword evidence="8" id="KW-0479">Metal-binding</keyword>
<dbReference type="InterPro" id="IPR001841">
    <property type="entry name" value="Znf_RING"/>
</dbReference>
<dbReference type="InterPro" id="IPR044288">
    <property type="entry name" value="ZNF598/HEL2"/>
</dbReference>
<dbReference type="PANTHER" id="PTHR22938:SF0">
    <property type="entry name" value="E3 UBIQUITIN-PROTEIN LIGASE ZNF598"/>
    <property type="match status" value="1"/>
</dbReference>
<dbReference type="Pfam" id="PF02201">
    <property type="entry name" value="SWIB"/>
    <property type="match status" value="1"/>
</dbReference>
<dbReference type="SMART" id="SM00355">
    <property type="entry name" value="ZnF_C2H2"/>
    <property type="match status" value="4"/>
</dbReference>
<comment type="similarity">
    <text evidence="11">Belongs to the ZNF598/HEL2 family.</text>
</comment>
<feature type="domain" description="DEK-C" evidence="16">
    <location>
        <begin position="5"/>
        <end position="60"/>
    </location>
</feature>
<comment type="catalytic activity">
    <reaction evidence="1">
        <text>S-ubiquitinyl-[E2 ubiquitin-conjugating enzyme]-L-cysteine + [acceptor protein]-L-lysine = [E2 ubiquitin-conjugating enzyme]-L-cysteine + N(6)-ubiquitinyl-[acceptor protein]-L-lysine.</text>
        <dbReference type="EC" id="2.3.2.27"/>
    </reaction>
</comment>
<feature type="compositionally biased region" description="Basic residues" evidence="13">
    <location>
        <begin position="1046"/>
        <end position="1055"/>
    </location>
</feature>
<dbReference type="InterPro" id="IPR036885">
    <property type="entry name" value="SWIB_MDM2_dom_sf"/>
</dbReference>
<dbReference type="InterPro" id="IPR019835">
    <property type="entry name" value="SWIB_domain"/>
</dbReference>
<dbReference type="CDD" id="cd16615">
    <property type="entry name" value="RING-HC_ZNF598"/>
    <property type="match status" value="1"/>
</dbReference>
<feature type="compositionally biased region" description="Low complexity" evidence="13">
    <location>
        <begin position="953"/>
        <end position="967"/>
    </location>
</feature>
<dbReference type="SUPFAM" id="SSF109715">
    <property type="entry name" value="DEK C-terminal domain"/>
    <property type="match status" value="1"/>
</dbReference>
<feature type="compositionally biased region" description="Basic and acidic residues" evidence="13">
    <location>
        <begin position="293"/>
        <end position="310"/>
    </location>
</feature>
<dbReference type="PROSITE" id="PS50089">
    <property type="entry name" value="ZF_RING_2"/>
    <property type="match status" value="1"/>
</dbReference>
<dbReference type="GO" id="GO:0008270">
    <property type="term" value="F:zinc ion binding"/>
    <property type="evidence" value="ECO:0007669"/>
    <property type="project" value="UniProtKB-KW"/>
</dbReference>
<feature type="compositionally biased region" description="Basic residues" evidence="13">
    <location>
        <begin position="147"/>
        <end position="160"/>
    </location>
</feature>
<dbReference type="Pfam" id="PF23202">
    <property type="entry name" value="PAH_ZNF598"/>
    <property type="match status" value="1"/>
</dbReference>
<feature type="non-terminal residue" evidence="17">
    <location>
        <position position="1"/>
    </location>
</feature>
<feature type="compositionally biased region" description="Low complexity" evidence="13">
    <location>
        <begin position="248"/>
        <end position="267"/>
    </location>
</feature>
<dbReference type="Proteomes" id="UP000258309">
    <property type="component" value="Unassembled WGS sequence"/>
</dbReference>
<feature type="non-terminal residue" evidence="17">
    <location>
        <position position="1062"/>
    </location>
</feature>
<dbReference type="Gene3D" id="1.10.245.10">
    <property type="entry name" value="SWIB/MDM2 domain"/>
    <property type="match status" value="1"/>
</dbReference>
<evidence type="ECO:0000259" key="14">
    <source>
        <dbReference type="PROSITE" id="PS50089"/>
    </source>
</evidence>
<dbReference type="EC" id="2.3.2.27" evidence="4"/>
<dbReference type="OMA" id="AHEHTLH"/>
<evidence type="ECO:0000259" key="16">
    <source>
        <dbReference type="PROSITE" id="PS51998"/>
    </source>
</evidence>
<dbReference type="GO" id="GO:0016567">
    <property type="term" value="P:protein ubiquitination"/>
    <property type="evidence" value="ECO:0007669"/>
    <property type="project" value="TreeGrafter"/>
</dbReference>
<evidence type="ECO:0000256" key="9">
    <source>
        <dbReference type="ARBA" id="ARBA00022771"/>
    </source>
</evidence>
<sequence>MSLTPEETTQYSGIIDGILATADLNTISAKQIRKGLQAALDHDIAEQKQAVQALILERFDKFTSEHDGATTATTTAPSPPVTNGHATEKTSEKRQSHTDTDDGSYENSSPKKKRKAEVDDAKLAAMLQAQENNRARPTRGGVNKKAMIVRKKTPKKKSATKVKSADDSDLELGSDGEPKEVTRKGGFHKKYNLSAPLAELVGESTLSRPQVVKKIWEYIKERDLQDPADKRQIICDHKMQDKRKESDAMASTPSPAPTVASSSNAPSDPQLPARIDGQRGGRSRGRGRGRGGHGNEGRNGDSTGHTDSRGGRRGRGRGGNRAGTAVQDGTLPAMNTTDLAARFLKPQQQDPATAKTKESTQTGEEEDADDVCFICASTIVHHSVAPCNHRTCHICGLRMRALYKTKDCAHCRTSSPFVIFTDDANKRYEEYSDADIVSSDSNIGIRYEKVEIVEDTLLLLRYNCPDSECDVACLGWPDLHRHVRSAHHKKMCDLCTRHKKVFTHEHELFTDKELDRHMKKGDDNPGAIDQSGFKGHPLCGFCGQRFYGDDELYVHCREKHERCFICDRRGGQPQYYVDYNSLEAHFRKDHFLCIDRECLEKKFIVFPSEMDLKAHQLEEHGNSLSKDVRRDARIVDISAFDYRAPYVQERRGGGSQREGRGRGRGRDPNSEPIPPSSAQPLRRDEQVFQRQMAIHSAQSVSTRNFGGQLTAAPTAAARPSAAPQDPPSISVPRPSGNVEAITDSIRNMEMSRAELTPQELARQVRHRAVIERAGILLQNDESKMNQFRSSISSFKTGAITATGLIDSFFALFSDTSSNAIGTLIREVADLYEDKSKADTLRTAWNDWRAINEDYPSLPGPSGLRGNSQSLGWAGVTALSPVLPAPTSAKSTRVLKLKSSTAQSSRSSVSKTQSWGGASAPGPSGSAFPSLPTPAGASSSSRSGASRVGAMPWANSSSAPSSNPTSARPTPPTSRPASRGLPSRALPTGSDAFPALPPAAKPQSTIFGYGTGMVRRDGGKSAGNAWAGSSSADINAENNNNIDGAQGKRKGNKGKKQVLMNWG</sequence>
<dbReference type="GO" id="GO:0005737">
    <property type="term" value="C:cytoplasm"/>
    <property type="evidence" value="ECO:0007669"/>
    <property type="project" value="UniProtKB-SubCell"/>
</dbReference>
<dbReference type="OrthoDB" id="3838338at2759"/>
<keyword evidence="18" id="KW-1185">Reference proteome</keyword>
<evidence type="ECO:0000256" key="10">
    <source>
        <dbReference type="ARBA" id="ARBA00022833"/>
    </source>
</evidence>
<keyword evidence="7" id="KW-0808">Transferase</keyword>
<evidence type="ECO:0000313" key="18">
    <source>
        <dbReference type="Proteomes" id="UP000258309"/>
    </source>
</evidence>
<dbReference type="PROSITE" id="PS00028">
    <property type="entry name" value="ZINC_FINGER_C2H2_1"/>
    <property type="match status" value="1"/>
</dbReference>
<dbReference type="SUPFAM" id="SSF57850">
    <property type="entry name" value="RING/U-box"/>
    <property type="match status" value="1"/>
</dbReference>
<evidence type="ECO:0000256" key="7">
    <source>
        <dbReference type="ARBA" id="ARBA00022679"/>
    </source>
</evidence>
<dbReference type="Pfam" id="PF25447">
    <property type="entry name" value="RING_ZNF598"/>
    <property type="match status" value="1"/>
</dbReference>
<feature type="compositionally biased region" description="Basic and acidic residues" evidence="13">
    <location>
        <begin position="648"/>
        <end position="669"/>
    </location>
</feature>
<dbReference type="InterPro" id="IPR041888">
    <property type="entry name" value="RING-HC_ZNF598/HEL2"/>
</dbReference>
<dbReference type="InterPro" id="IPR056437">
    <property type="entry name" value="Znf-C2H2_ZNF598/HEL2"/>
</dbReference>
<organism evidence="17 18">
    <name type="scientific">Scytalidium lignicola</name>
    <name type="common">Hyphomycete</name>
    <dbReference type="NCBI Taxonomy" id="5539"/>
    <lineage>
        <taxon>Eukaryota</taxon>
        <taxon>Fungi</taxon>
        <taxon>Dikarya</taxon>
        <taxon>Ascomycota</taxon>
        <taxon>Pezizomycotina</taxon>
        <taxon>Leotiomycetes</taxon>
        <taxon>Leotiomycetes incertae sedis</taxon>
        <taxon>Scytalidium</taxon>
    </lineage>
</organism>
<proteinExistence type="inferred from homology"/>
<dbReference type="GO" id="GO:0061630">
    <property type="term" value="F:ubiquitin protein ligase activity"/>
    <property type="evidence" value="ECO:0007669"/>
    <property type="project" value="UniProtKB-EC"/>
</dbReference>
<evidence type="ECO:0000256" key="12">
    <source>
        <dbReference type="PROSITE-ProRule" id="PRU00175"/>
    </source>
</evidence>
<dbReference type="InterPro" id="IPR013087">
    <property type="entry name" value="Znf_C2H2_type"/>
</dbReference>
<keyword evidence="6" id="KW-0597">Phosphoprotein</keyword>
<feature type="compositionally biased region" description="Low complexity" evidence="13">
    <location>
        <begin position="897"/>
        <end position="946"/>
    </location>
</feature>
<name>A0A3E2GWP1_SCYLI</name>
<comment type="pathway">
    <text evidence="3">Protein modification; protein ubiquitination.</text>
</comment>
<keyword evidence="10" id="KW-0862">Zinc</keyword>
<feature type="region of interest" description="Disordered" evidence="13">
    <location>
        <begin position="889"/>
        <end position="1003"/>
    </location>
</feature>
<feature type="compositionally biased region" description="Low complexity" evidence="13">
    <location>
        <begin position="1021"/>
        <end position="1042"/>
    </location>
</feature>
<dbReference type="Pfam" id="PF23230">
    <property type="entry name" value="zf-C2H2_13"/>
    <property type="match status" value="1"/>
</dbReference>
<evidence type="ECO:0000256" key="3">
    <source>
        <dbReference type="ARBA" id="ARBA00004906"/>
    </source>
</evidence>
<evidence type="ECO:0000313" key="17">
    <source>
        <dbReference type="EMBL" id="RFU25530.1"/>
    </source>
</evidence>
<evidence type="ECO:0000256" key="13">
    <source>
        <dbReference type="SAM" id="MobiDB-lite"/>
    </source>
</evidence>
<evidence type="ECO:0000259" key="15">
    <source>
        <dbReference type="PROSITE" id="PS51925"/>
    </source>
</evidence>
<evidence type="ECO:0000256" key="11">
    <source>
        <dbReference type="ARBA" id="ARBA00035113"/>
    </source>
</evidence>
<reference evidence="17 18" key="1">
    <citation type="submission" date="2018-05" db="EMBL/GenBank/DDBJ databases">
        <title>Draft genome sequence of Scytalidium lignicola DSM 105466, a ubiquitous saprotrophic fungus.</title>
        <authorList>
            <person name="Buettner E."/>
            <person name="Gebauer A.M."/>
            <person name="Hofrichter M."/>
            <person name="Liers C."/>
            <person name="Kellner H."/>
        </authorList>
    </citation>
    <scope>NUCLEOTIDE SEQUENCE [LARGE SCALE GENOMIC DNA]</scope>
    <source>
        <strain evidence="17 18">DSM 105466</strain>
    </source>
</reference>
<feature type="region of interest" description="Disordered" evidence="13">
    <location>
        <begin position="344"/>
        <end position="363"/>
    </location>
</feature>
<feature type="domain" description="RING-type" evidence="14">
    <location>
        <begin position="372"/>
        <end position="412"/>
    </location>
</feature>
<keyword evidence="9 12" id="KW-0863">Zinc-finger</keyword>
<dbReference type="Pfam" id="PF08766">
    <property type="entry name" value="DEK_C"/>
    <property type="match status" value="1"/>
</dbReference>
<dbReference type="STRING" id="5539.A0A3E2GWP1"/>
<dbReference type="InterPro" id="IPR003121">
    <property type="entry name" value="SWIB_MDM2_domain"/>
</dbReference>
<feature type="compositionally biased region" description="Basic and acidic residues" evidence="13">
    <location>
        <begin position="86"/>
        <end position="100"/>
    </location>
</feature>
<feature type="domain" description="DM2" evidence="15">
    <location>
        <begin position="186"/>
        <end position="266"/>
    </location>
</feature>
<dbReference type="SMART" id="SM00151">
    <property type="entry name" value="SWIB"/>
    <property type="match status" value="1"/>
</dbReference>
<protein>
    <recommendedName>
        <fullName evidence="4">RING-type E3 ubiquitin transferase</fullName>
        <ecNumber evidence="4">2.3.2.27</ecNumber>
    </recommendedName>
</protein>
<dbReference type="InterPro" id="IPR014876">
    <property type="entry name" value="DEK_C"/>
</dbReference>
<comment type="subcellular location">
    <subcellularLocation>
        <location evidence="2">Cytoplasm</location>
    </subcellularLocation>
</comment>
<evidence type="ECO:0000256" key="8">
    <source>
        <dbReference type="ARBA" id="ARBA00022723"/>
    </source>
</evidence>
<dbReference type="PANTHER" id="PTHR22938">
    <property type="entry name" value="ZINC FINGER PROTEIN 598"/>
    <property type="match status" value="1"/>
</dbReference>
<feature type="compositionally biased region" description="Basic residues" evidence="13">
    <location>
        <begin position="281"/>
        <end position="291"/>
    </location>
</feature>
<feature type="region of interest" description="Disordered" evidence="13">
    <location>
        <begin position="1018"/>
        <end position="1062"/>
    </location>
</feature>